<name>A0A6L7GGZ8_9SPHN</name>
<dbReference type="AlphaFoldDB" id="A0A6L7GGZ8"/>
<evidence type="ECO:0000313" key="1">
    <source>
        <dbReference type="EMBL" id="MXP14574.1"/>
    </source>
</evidence>
<dbReference type="EMBL" id="WTYU01000001">
    <property type="protein sequence ID" value="MXP14574.1"/>
    <property type="molecule type" value="Genomic_DNA"/>
</dbReference>
<dbReference type="Proteomes" id="UP000473531">
    <property type="component" value="Unassembled WGS sequence"/>
</dbReference>
<accession>A0A6L7GGZ8</accession>
<sequence>MALACGKADFIRHTETPWASITFSGARHSIDLVFDGPVAVLAGETFIADLPTHEFAIPGQLVADADVRFVNHTILPQPRMEVRIELLLLLDA</sequence>
<reference evidence="1 2" key="1">
    <citation type="submission" date="2019-12" db="EMBL/GenBank/DDBJ databases">
        <title>Genomic-based taxomic classification of the family Erythrobacteraceae.</title>
        <authorList>
            <person name="Xu L."/>
        </authorList>
    </citation>
    <scope>NUCLEOTIDE SEQUENCE [LARGE SCALE GENOMIC DNA]</scope>
    <source>
        <strain evidence="1 2">KCTC 52259</strain>
    </source>
</reference>
<keyword evidence="2" id="KW-1185">Reference proteome</keyword>
<evidence type="ECO:0000313" key="2">
    <source>
        <dbReference type="Proteomes" id="UP000473531"/>
    </source>
</evidence>
<proteinExistence type="predicted"/>
<gene>
    <name evidence="1" type="ORF">GRI44_07405</name>
</gene>
<organism evidence="1 2">
    <name type="scientific">Allopontixanthobacter confluentis</name>
    <dbReference type="NCBI Taxonomy" id="1849021"/>
    <lineage>
        <taxon>Bacteria</taxon>
        <taxon>Pseudomonadati</taxon>
        <taxon>Pseudomonadota</taxon>
        <taxon>Alphaproteobacteria</taxon>
        <taxon>Sphingomonadales</taxon>
        <taxon>Erythrobacteraceae</taxon>
        <taxon>Allopontixanthobacter</taxon>
    </lineage>
</organism>
<dbReference type="OrthoDB" id="7473760at2"/>
<protein>
    <submittedName>
        <fullName evidence="1">Uncharacterized protein</fullName>
    </submittedName>
</protein>
<comment type="caution">
    <text evidence="1">The sequence shown here is derived from an EMBL/GenBank/DDBJ whole genome shotgun (WGS) entry which is preliminary data.</text>
</comment>